<evidence type="ECO:0000256" key="4">
    <source>
        <dbReference type="ARBA" id="ARBA00022475"/>
    </source>
</evidence>
<dbReference type="Pfam" id="PF02518">
    <property type="entry name" value="HATPase_c"/>
    <property type="match status" value="1"/>
</dbReference>
<dbReference type="CDD" id="cd00130">
    <property type="entry name" value="PAS"/>
    <property type="match status" value="3"/>
</dbReference>
<keyword evidence="5 12" id="KW-0597">Phosphoprotein</keyword>
<evidence type="ECO:0000256" key="12">
    <source>
        <dbReference type="PROSITE-ProRule" id="PRU00169"/>
    </source>
</evidence>
<name>A0A284VLM6_9EURY</name>
<dbReference type="SUPFAM" id="SSF55781">
    <property type="entry name" value="GAF domain-like"/>
    <property type="match status" value="1"/>
</dbReference>
<evidence type="ECO:0000259" key="15">
    <source>
        <dbReference type="PROSITE" id="PS50112"/>
    </source>
</evidence>
<dbReference type="Proteomes" id="UP000218615">
    <property type="component" value="Unassembled WGS sequence"/>
</dbReference>
<dbReference type="Pfam" id="PF13426">
    <property type="entry name" value="PAS_9"/>
    <property type="match status" value="1"/>
</dbReference>
<keyword evidence="8 17" id="KW-0418">Kinase</keyword>
<dbReference type="SUPFAM" id="SSF55874">
    <property type="entry name" value="ATPase domain of HSP90 chaperone/DNA topoisomerase II/histidine kinase"/>
    <property type="match status" value="1"/>
</dbReference>
<dbReference type="SUPFAM" id="SSF55785">
    <property type="entry name" value="PYP-like sensor domain (PAS domain)"/>
    <property type="match status" value="3"/>
</dbReference>
<dbReference type="SMART" id="SM00448">
    <property type="entry name" value="REC"/>
    <property type="match status" value="1"/>
</dbReference>
<dbReference type="SUPFAM" id="SSF52172">
    <property type="entry name" value="CheY-like"/>
    <property type="match status" value="1"/>
</dbReference>
<dbReference type="FunFam" id="3.30.450.20:FF:000099">
    <property type="entry name" value="Sensory box sensor histidine kinase"/>
    <property type="match status" value="1"/>
</dbReference>
<dbReference type="GO" id="GO:0000155">
    <property type="term" value="F:phosphorelay sensor kinase activity"/>
    <property type="evidence" value="ECO:0007669"/>
    <property type="project" value="InterPro"/>
</dbReference>
<keyword evidence="7" id="KW-0547">Nucleotide-binding</keyword>
<dbReference type="Gene3D" id="3.30.450.20">
    <property type="entry name" value="PAS domain"/>
    <property type="match status" value="3"/>
</dbReference>
<dbReference type="EMBL" id="FZMP01000070">
    <property type="protein sequence ID" value="SNQ60113.1"/>
    <property type="molecule type" value="Genomic_DNA"/>
</dbReference>
<feature type="domain" description="PAS" evidence="15">
    <location>
        <begin position="120"/>
        <end position="164"/>
    </location>
</feature>
<proteinExistence type="predicted"/>
<dbReference type="InterPro" id="IPR029016">
    <property type="entry name" value="GAF-like_dom_sf"/>
</dbReference>
<dbReference type="CDD" id="cd17534">
    <property type="entry name" value="REC_DC-like"/>
    <property type="match status" value="1"/>
</dbReference>
<dbReference type="InterPro" id="IPR005467">
    <property type="entry name" value="His_kinase_dom"/>
</dbReference>
<dbReference type="Gene3D" id="3.30.565.10">
    <property type="entry name" value="Histidine kinase-like ATPase, C-terminal domain"/>
    <property type="match status" value="1"/>
</dbReference>
<dbReference type="Gene3D" id="1.10.287.130">
    <property type="match status" value="1"/>
</dbReference>
<dbReference type="PANTHER" id="PTHR43304">
    <property type="entry name" value="PHYTOCHROME-LIKE PROTEIN CPH1"/>
    <property type="match status" value="1"/>
</dbReference>
<dbReference type="NCBIfam" id="TIGR00229">
    <property type="entry name" value="sensory_box"/>
    <property type="match status" value="3"/>
</dbReference>
<dbReference type="PROSITE" id="PS50109">
    <property type="entry name" value="HIS_KIN"/>
    <property type="match status" value="1"/>
</dbReference>
<dbReference type="OrthoDB" id="2830at2157"/>
<feature type="domain" description="PAC" evidence="16">
    <location>
        <begin position="621"/>
        <end position="673"/>
    </location>
</feature>
<dbReference type="InterPro" id="IPR000700">
    <property type="entry name" value="PAS-assoc_C"/>
</dbReference>
<feature type="domain" description="PAS" evidence="15">
    <location>
        <begin position="543"/>
        <end position="596"/>
    </location>
</feature>
<dbReference type="GO" id="GO:0005524">
    <property type="term" value="F:ATP binding"/>
    <property type="evidence" value="ECO:0007669"/>
    <property type="project" value="UniProtKB-KW"/>
</dbReference>
<feature type="domain" description="Histidine kinase" evidence="13">
    <location>
        <begin position="691"/>
        <end position="909"/>
    </location>
</feature>
<dbReference type="InterPro" id="IPR001610">
    <property type="entry name" value="PAC"/>
</dbReference>
<dbReference type="InterPro" id="IPR036097">
    <property type="entry name" value="HisK_dim/P_sf"/>
</dbReference>
<dbReference type="InterPro" id="IPR013655">
    <property type="entry name" value="PAS_fold_3"/>
</dbReference>
<evidence type="ECO:0000256" key="5">
    <source>
        <dbReference type="ARBA" id="ARBA00022553"/>
    </source>
</evidence>
<dbReference type="Pfam" id="PF13185">
    <property type="entry name" value="GAF_2"/>
    <property type="match status" value="1"/>
</dbReference>
<evidence type="ECO:0000259" key="16">
    <source>
        <dbReference type="PROSITE" id="PS50113"/>
    </source>
</evidence>
<dbReference type="SMART" id="SM00086">
    <property type="entry name" value="PAC"/>
    <property type="match status" value="3"/>
</dbReference>
<dbReference type="InterPro" id="IPR011006">
    <property type="entry name" value="CheY-like_superfamily"/>
</dbReference>
<feature type="domain" description="Response regulatory" evidence="14">
    <location>
        <begin position="1"/>
        <end position="108"/>
    </location>
</feature>
<dbReference type="PROSITE" id="PS50113">
    <property type="entry name" value="PAC"/>
    <property type="match status" value="3"/>
</dbReference>
<dbReference type="AlphaFoldDB" id="A0A284VLM6"/>
<dbReference type="SUPFAM" id="SSF47384">
    <property type="entry name" value="Homodimeric domain of signal transducing histidine kinase"/>
    <property type="match status" value="1"/>
</dbReference>
<evidence type="ECO:0000256" key="10">
    <source>
        <dbReference type="ARBA" id="ARBA00023012"/>
    </source>
</evidence>
<evidence type="ECO:0000256" key="8">
    <source>
        <dbReference type="ARBA" id="ARBA00022777"/>
    </source>
</evidence>
<sequence length="930" mass="104373">MYCCRRYQKNVAEYGILCPGNGIIRGRGDQKVEDIGPDLVLMDIVLQGKMDGVETARQISSSFNTPVIYLTAHSDKATLEKAKITEPFGYIIKPFREKELKMAIEIALFKHEAENKLKESKEWLSTILGSISDAVIATDPEGYVKFMNAVAQYLTGWRIEEAKGLPLRKIVNIISEKACELPVDLIDDVSGEGAVKNYQTVLSSREEKKIPIEISSAPIKDGKGNTIGTVMVFKDITERKRAEEALRESEKCYQTLAELSPVGVLHNDAQGRCIYVNDQLCEITGLTPEQLYGLTWLKALHPEDRDRVLDEWSDAQQKKIPFHSEYRFQRPDGVATWVIGQAVAEMGNGGEILGYVGTVTDITERKRAEEEIQRRAQIQASFNKLLRISLENISLEEILEKVIDHLTSIPWLALESVGGIWMTDDDSDVLVLKAQRGLPESLQTVCARVPFSRCICGRAASSGKIEFVNSIDEHHENIYQGITPHGHYCIPLVSSGRVIGIINLYLKEGHCRDEKEEDFLHAIADVLVGMIQRKQVEEALKYSSEFSSTVLDSMNDALCIIDANDLSIVGANSVFLRELGLSEEYVIGRTCYETTHHRPNPCKPPNDICPLLETVKTGKHSVVEHLHYGRDGKKIYVEVSTSPILDEKGRITRVVHVSRDITERKLAEERLKQINIELKKADKLKTQFLSIVSHELRTPITPMNAQLQIILAGFFGEITEKQKMSLDMILRNTRRLDRLIGDVLDISKLESGVMKFNMTKASLNEIVENAVETMKIQAWDKSQKLTLKDDKIPEVTVDKDRITQVVVNLLNNAIKFTDAGGMIEVELSGNADHARVVVRDNGIGIKKEDQVRLFTPFQQVDSSESRKYEGSGLGLAICKKIITYHGGSIGIDSKPGKGSTFYFTIPYNYQIKEEEKVDSSLFEKIMLNEA</sequence>
<dbReference type="InterPro" id="IPR003661">
    <property type="entry name" value="HisK_dim/P_dom"/>
</dbReference>
<dbReference type="InterPro" id="IPR036890">
    <property type="entry name" value="HATPase_C_sf"/>
</dbReference>
<gene>
    <name evidence="17" type="ORF">MNV_1610017</name>
</gene>
<evidence type="ECO:0000259" key="13">
    <source>
        <dbReference type="PROSITE" id="PS50109"/>
    </source>
</evidence>
<dbReference type="RefSeq" id="WP_179293821.1">
    <property type="nucleotide sequence ID" value="NZ_FZMP01000070.1"/>
</dbReference>
<reference evidence="18" key="1">
    <citation type="submission" date="2017-06" db="EMBL/GenBank/DDBJ databases">
        <authorList>
            <person name="Cremers G."/>
        </authorList>
    </citation>
    <scope>NUCLEOTIDE SEQUENCE [LARGE SCALE GENOMIC DNA]</scope>
</reference>
<dbReference type="GO" id="GO:0005886">
    <property type="term" value="C:plasma membrane"/>
    <property type="evidence" value="ECO:0007669"/>
    <property type="project" value="UniProtKB-SubCell"/>
</dbReference>
<organism evidence="17 18">
    <name type="scientific">Candidatus Methanoperedens nitratireducens</name>
    <dbReference type="NCBI Taxonomy" id="1392998"/>
    <lineage>
        <taxon>Archaea</taxon>
        <taxon>Methanobacteriati</taxon>
        <taxon>Methanobacteriota</taxon>
        <taxon>Stenosarchaea group</taxon>
        <taxon>Methanomicrobia</taxon>
        <taxon>Methanosarcinales</taxon>
        <taxon>ANME-2 cluster</taxon>
        <taxon>Candidatus Methanoperedentaceae</taxon>
        <taxon>Candidatus Methanoperedens</taxon>
    </lineage>
</organism>
<dbReference type="Pfam" id="PF00072">
    <property type="entry name" value="Response_reg"/>
    <property type="match status" value="1"/>
</dbReference>
<dbReference type="PROSITE" id="PS50110">
    <property type="entry name" value="RESPONSE_REGULATORY"/>
    <property type="match status" value="1"/>
</dbReference>
<evidence type="ECO:0000256" key="6">
    <source>
        <dbReference type="ARBA" id="ARBA00022679"/>
    </source>
</evidence>
<feature type="domain" description="PAC" evidence="16">
    <location>
        <begin position="322"/>
        <end position="374"/>
    </location>
</feature>
<evidence type="ECO:0000256" key="7">
    <source>
        <dbReference type="ARBA" id="ARBA00022741"/>
    </source>
</evidence>
<feature type="domain" description="PAS" evidence="15">
    <location>
        <begin position="249"/>
        <end position="319"/>
    </location>
</feature>
<dbReference type="Gene3D" id="3.30.450.40">
    <property type="match status" value="1"/>
</dbReference>
<dbReference type="InterPro" id="IPR003594">
    <property type="entry name" value="HATPase_dom"/>
</dbReference>
<evidence type="ECO:0000313" key="18">
    <source>
        <dbReference type="Proteomes" id="UP000218615"/>
    </source>
</evidence>
<comment type="catalytic activity">
    <reaction evidence="1">
        <text>ATP + protein L-histidine = ADP + protein N-phospho-L-histidine.</text>
        <dbReference type="EC" id="2.7.13.3"/>
    </reaction>
</comment>
<evidence type="ECO:0000313" key="17">
    <source>
        <dbReference type="EMBL" id="SNQ60113.1"/>
    </source>
</evidence>
<dbReference type="InterPro" id="IPR035965">
    <property type="entry name" value="PAS-like_dom_sf"/>
</dbReference>
<dbReference type="SMART" id="SM00091">
    <property type="entry name" value="PAS"/>
    <property type="match status" value="3"/>
</dbReference>
<keyword evidence="9" id="KW-0067">ATP-binding</keyword>
<comment type="subcellular location">
    <subcellularLocation>
        <location evidence="2">Cell membrane</location>
    </subcellularLocation>
</comment>
<keyword evidence="18" id="KW-1185">Reference proteome</keyword>
<dbReference type="PRINTS" id="PR00344">
    <property type="entry name" value="BCTRLSENSOR"/>
</dbReference>
<dbReference type="Pfam" id="PF00512">
    <property type="entry name" value="HisKA"/>
    <property type="match status" value="1"/>
</dbReference>
<dbReference type="InterPro" id="IPR003018">
    <property type="entry name" value="GAF"/>
</dbReference>
<dbReference type="SMART" id="SM00387">
    <property type="entry name" value="HATPase_c"/>
    <property type="match status" value="1"/>
</dbReference>
<dbReference type="FunFam" id="3.30.565.10:FF:000023">
    <property type="entry name" value="PAS domain-containing sensor histidine kinase"/>
    <property type="match status" value="1"/>
</dbReference>
<dbReference type="CDD" id="cd00082">
    <property type="entry name" value="HisKA"/>
    <property type="match status" value="1"/>
</dbReference>
<dbReference type="Gene3D" id="3.40.50.2300">
    <property type="match status" value="1"/>
</dbReference>
<keyword evidence="10" id="KW-0902">Two-component regulatory system</keyword>
<dbReference type="Pfam" id="PF00989">
    <property type="entry name" value="PAS"/>
    <property type="match status" value="1"/>
</dbReference>
<accession>A0A284VLM6</accession>
<dbReference type="SMART" id="SM00388">
    <property type="entry name" value="HisKA"/>
    <property type="match status" value="1"/>
</dbReference>
<dbReference type="Pfam" id="PF08447">
    <property type="entry name" value="PAS_3"/>
    <property type="match status" value="1"/>
</dbReference>
<dbReference type="GO" id="GO:0006355">
    <property type="term" value="P:regulation of DNA-templated transcription"/>
    <property type="evidence" value="ECO:0007669"/>
    <property type="project" value="InterPro"/>
</dbReference>
<feature type="modified residue" description="4-aspartylphosphate" evidence="12">
    <location>
        <position position="43"/>
    </location>
</feature>
<feature type="domain" description="PAC" evidence="16">
    <location>
        <begin position="196"/>
        <end position="248"/>
    </location>
</feature>
<keyword evidence="11" id="KW-0472">Membrane</keyword>
<dbReference type="PANTHER" id="PTHR43304:SF1">
    <property type="entry name" value="PAC DOMAIN-CONTAINING PROTEIN"/>
    <property type="match status" value="1"/>
</dbReference>
<dbReference type="InterPro" id="IPR000014">
    <property type="entry name" value="PAS"/>
</dbReference>
<dbReference type="InterPro" id="IPR052162">
    <property type="entry name" value="Sensor_kinase/Photoreceptor"/>
</dbReference>
<evidence type="ECO:0000256" key="2">
    <source>
        <dbReference type="ARBA" id="ARBA00004236"/>
    </source>
</evidence>
<dbReference type="InterPro" id="IPR004358">
    <property type="entry name" value="Sig_transdc_His_kin-like_C"/>
</dbReference>
<keyword evidence="4" id="KW-1003">Cell membrane</keyword>
<evidence type="ECO:0000259" key="14">
    <source>
        <dbReference type="PROSITE" id="PS50110"/>
    </source>
</evidence>
<keyword evidence="6 17" id="KW-0808">Transferase</keyword>
<evidence type="ECO:0000256" key="9">
    <source>
        <dbReference type="ARBA" id="ARBA00022840"/>
    </source>
</evidence>
<dbReference type="SMART" id="SM00065">
    <property type="entry name" value="GAF"/>
    <property type="match status" value="1"/>
</dbReference>
<dbReference type="CDD" id="cd16922">
    <property type="entry name" value="HATPase_EvgS-ArcB-TorS-like"/>
    <property type="match status" value="1"/>
</dbReference>
<evidence type="ECO:0000256" key="11">
    <source>
        <dbReference type="ARBA" id="ARBA00023136"/>
    </source>
</evidence>
<dbReference type="InterPro" id="IPR001789">
    <property type="entry name" value="Sig_transdc_resp-reg_receiver"/>
</dbReference>
<evidence type="ECO:0000256" key="1">
    <source>
        <dbReference type="ARBA" id="ARBA00000085"/>
    </source>
</evidence>
<dbReference type="InterPro" id="IPR013767">
    <property type="entry name" value="PAS_fold"/>
</dbReference>
<dbReference type="EC" id="2.7.13.3" evidence="3"/>
<dbReference type="PROSITE" id="PS50112">
    <property type="entry name" value="PAS"/>
    <property type="match status" value="3"/>
</dbReference>
<evidence type="ECO:0000256" key="3">
    <source>
        <dbReference type="ARBA" id="ARBA00012438"/>
    </source>
</evidence>
<protein>
    <recommendedName>
        <fullName evidence="3">histidine kinase</fullName>
        <ecNumber evidence="3">2.7.13.3</ecNumber>
    </recommendedName>
</protein>